<organism evidence="1 2">
    <name type="scientific">Leptidea sinapis</name>
    <dbReference type="NCBI Taxonomy" id="189913"/>
    <lineage>
        <taxon>Eukaryota</taxon>
        <taxon>Metazoa</taxon>
        <taxon>Ecdysozoa</taxon>
        <taxon>Arthropoda</taxon>
        <taxon>Hexapoda</taxon>
        <taxon>Insecta</taxon>
        <taxon>Pterygota</taxon>
        <taxon>Neoptera</taxon>
        <taxon>Endopterygota</taxon>
        <taxon>Lepidoptera</taxon>
        <taxon>Glossata</taxon>
        <taxon>Ditrysia</taxon>
        <taxon>Papilionoidea</taxon>
        <taxon>Pieridae</taxon>
        <taxon>Dismorphiinae</taxon>
        <taxon>Leptidea</taxon>
    </lineage>
</organism>
<gene>
    <name evidence="1" type="ORF">LSINAPIS_LOCUS1826</name>
</gene>
<evidence type="ECO:0000313" key="1">
    <source>
        <dbReference type="EMBL" id="VVC88467.1"/>
    </source>
</evidence>
<sequence>MRRDVYLFVYCCNTNPCKHRKTCAKGDDKIEIAMFSMFGTIEQWECGPAAAWSGSLYVHIEDGWRECETRLPRGARGRWGKKHVAPLYVSTPPLPNRNGRGHAAPSDDKNAIIMAPNTFCCTKYPFCLRIRDRSPVISLLLRNSSISMSFDVPVDQSLESLFT</sequence>
<dbReference type="Proteomes" id="UP000324832">
    <property type="component" value="Unassembled WGS sequence"/>
</dbReference>
<dbReference type="EMBL" id="FZQP02000337">
    <property type="protein sequence ID" value="VVC88467.1"/>
    <property type="molecule type" value="Genomic_DNA"/>
</dbReference>
<keyword evidence="2" id="KW-1185">Reference proteome</keyword>
<proteinExistence type="predicted"/>
<reference evidence="1 2" key="1">
    <citation type="submission" date="2017-07" db="EMBL/GenBank/DDBJ databases">
        <authorList>
            <person name="Talla V."/>
            <person name="Backstrom N."/>
        </authorList>
    </citation>
    <scope>NUCLEOTIDE SEQUENCE [LARGE SCALE GENOMIC DNA]</scope>
</reference>
<protein>
    <submittedName>
        <fullName evidence="1">Uncharacterized protein</fullName>
    </submittedName>
</protein>
<accession>A0A5E4PT82</accession>
<evidence type="ECO:0000313" key="2">
    <source>
        <dbReference type="Proteomes" id="UP000324832"/>
    </source>
</evidence>
<dbReference type="AlphaFoldDB" id="A0A5E4PT82"/>
<name>A0A5E4PT82_9NEOP</name>